<dbReference type="RefSeq" id="XP_031443331.1">
    <property type="nucleotide sequence ID" value="XM_031587471.1"/>
</dbReference>
<dbReference type="GO" id="GO:0007080">
    <property type="term" value="P:mitotic metaphase chromosome alignment"/>
    <property type="evidence" value="ECO:0007669"/>
    <property type="project" value="TreeGrafter"/>
</dbReference>
<keyword evidence="6 8" id="KW-0131">Cell cycle</keyword>
<comment type="subcellular location">
    <subcellularLocation>
        <location evidence="8">Chromosome</location>
        <location evidence="8">Centromere</location>
        <location evidence="8">Kinetochore</location>
    </subcellularLocation>
</comment>
<dbReference type="GO" id="GO:0034501">
    <property type="term" value="P:protein localization to kinetochore"/>
    <property type="evidence" value="ECO:0007669"/>
    <property type="project" value="UniProtKB-UniRule"/>
</dbReference>
<dbReference type="GO" id="GO:0000940">
    <property type="term" value="C:outer kinetochore"/>
    <property type="evidence" value="ECO:0007669"/>
    <property type="project" value="UniProtKB-UniRule"/>
</dbReference>
<dbReference type="GeneID" id="105908139"/>
<feature type="compositionally biased region" description="Polar residues" evidence="9">
    <location>
        <begin position="512"/>
        <end position="524"/>
    </location>
</feature>
<sequence length="595" mass="68230">MDCSSHAAELQRLRCRLKEKEEAVQKAAQFGLQILDDQVNMQNKLDEQRIEMTNANEALEQEKYSLQREVELKTRILDSVQSELDDVKKQQRCLMEQQEAQLERSHAQELSDNKNQMERLKMERDEAQLAEKQLRHKLEVQTVTLSNKTDELRSMTERAHETMSSEILELQVQRMETESELADLKQELQECQYREQQLQLSNTSLHRQVERLTEEKEDREREAVSCYNALEKARETNQDLQIQLDQLLQKAQDPNSRGNSLFAEVEDKRAEMERQLISMKVQCKSLQQQHAFSKQQMHRMKVQIAALMQLQGAGADPEQLERMQSMLSQKNAEIEALVTKVRRLESDQNTLKAMCPPGAPADGDTHDDTYYTDLLQMKLSNSVKDSEQLKAELSLQRMKALSESQRVLETERKLYTTQQALKQSQGDSIKLQVKVEELRLKYEPNEVGKGRVQKRRREKLPVDLPPGGPELSQDAPAAMETELASGPEADPSEPEPGPPQCPEEKPVVAPLQPSNAPLLTPTQPRDSKCVRISDEPPVIIPKPPRSPSEDGSMTEETDARQAEENWREEKKKKSKCPTPIRVVPNNTMQNQCAQQ</sequence>
<evidence type="ECO:0000256" key="9">
    <source>
        <dbReference type="SAM" id="MobiDB-lite"/>
    </source>
</evidence>
<comment type="similarity">
    <text evidence="8">Belongs to the Spindly family.</text>
</comment>
<feature type="region of interest" description="Disordered" evidence="9">
    <location>
        <begin position="448"/>
        <end position="595"/>
    </location>
</feature>
<dbReference type="PANTHER" id="PTHR32123:SF9">
    <property type="entry name" value="PROTEIN SPINDLY"/>
    <property type="match status" value="1"/>
</dbReference>
<dbReference type="HAMAP" id="MF_03041">
    <property type="entry name" value="SPDLY"/>
    <property type="match status" value="1"/>
</dbReference>
<feature type="compositionally biased region" description="Basic and acidic residues" evidence="9">
    <location>
        <begin position="525"/>
        <end position="534"/>
    </location>
</feature>
<feature type="compositionally biased region" description="Basic and acidic residues" evidence="9">
    <location>
        <begin position="557"/>
        <end position="571"/>
    </location>
</feature>
<feature type="coiled-coil region" evidence="8">
    <location>
        <begin position="3"/>
        <end position="137"/>
    </location>
</feature>
<keyword evidence="10" id="KW-1185">Reference proteome</keyword>
<name>A0A6P8GZ85_CLUHA</name>
<dbReference type="GO" id="GO:0043515">
    <property type="term" value="F:kinetochore binding"/>
    <property type="evidence" value="ECO:0007669"/>
    <property type="project" value="UniProtKB-UniRule"/>
</dbReference>
<evidence type="ECO:0000256" key="1">
    <source>
        <dbReference type="ARBA" id="ARBA00022454"/>
    </source>
</evidence>
<evidence type="ECO:0000256" key="3">
    <source>
        <dbReference type="ARBA" id="ARBA00022776"/>
    </source>
</evidence>
<evidence type="ECO:0000313" key="11">
    <source>
        <dbReference type="RefSeq" id="XP_031443331.1"/>
    </source>
</evidence>
<evidence type="ECO:0000256" key="7">
    <source>
        <dbReference type="ARBA" id="ARBA00023328"/>
    </source>
</evidence>
<feature type="coiled-coil region" evidence="8">
    <location>
        <begin position="167"/>
        <end position="289"/>
    </location>
</feature>
<reference evidence="11" key="1">
    <citation type="submission" date="2025-08" db="UniProtKB">
        <authorList>
            <consortium name="RefSeq"/>
        </authorList>
    </citation>
    <scope>IDENTIFICATION</scope>
</reference>
<dbReference type="InterPro" id="IPR028593">
    <property type="entry name" value="SPDLY_chordates"/>
</dbReference>
<dbReference type="GO" id="GO:0051301">
    <property type="term" value="P:cell division"/>
    <property type="evidence" value="ECO:0007669"/>
    <property type="project" value="UniProtKB-KW"/>
</dbReference>
<feature type="compositionally biased region" description="Polar residues" evidence="9">
    <location>
        <begin position="584"/>
        <end position="595"/>
    </location>
</feature>
<proteinExistence type="inferred from homology"/>
<dbReference type="GO" id="GO:0000132">
    <property type="term" value="P:establishment of mitotic spindle orientation"/>
    <property type="evidence" value="ECO:0007669"/>
    <property type="project" value="TreeGrafter"/>
</dbReference>
<evidence type="ECO:0000256" key="8">
    <source>
        <dbReference type="HAMAP-Rule" id="MF_03041"/>
    </source>
</evidence>
<dbReference type="OrthoDB" id="2121607at2759"/>
<dbReference type="KEGG" id="char:105908139"/>
<evidence type="ECO:0000313" key="10">
    <source>
        <dbReference type="Proteomes" id="UP000515152"/>
    </source>
</evidence>
<evidence type="ECO:0000256" key="5">
    <source>
        <dbReference type="ARBA" id="ARBA00023054"/>
    </source>
</evidence>
<keyword evidence="2 8" id="KW-0132">Cell division</keyword>
<comment type="function">
    <text evidence="8">Required for the localization of dynein and dynactin to the mitotic kintochore. Dynein is believed to control the initial lateral interaction between the kinetochore and spindle microtubules and to facilitate the subsequent formation of end-on kinetochore-microtubule attachments mediated by the NDC80 complex.</text>
</comment>
<dbReference type="GO" id="GO:0007094">
    <property type="term" value="P:mitotic spindle assembly checkpoint signaling"/>
    <property type="evidence" value="ECO:0007669"/>
    <property type="project" value="InterPro"/>
</dbReference>
<evidence type="ECO:0000256" key="6">
    <source>
        <dbReference type="ARBA" id="ARBA00023306"/>
    </source>
</evidence>
<keyword evidence="3 8" id="KW-0498">Mitosis</keyword>
<accession>A0A6P8GZ85</accession>
<evidence type="ECO:0000256" key="4">
    <source>
        <dbReference type="ARBA" id="ARBA00022838"/>
    </source>
</evidence>
<dbReference type="CTD" id="54908"/>
<keyword evidence="4 8" id="KW-0995">Kinetochore</keyword>
<dbReference type="InterPro" id="IPR051149">
    <property type="entry name" value="Spindly/BICDR_Dynein_Adapter"/>
</dbReference>
<evidence type="ECO:0000256" key="2">
    <source>
        <dbReference type="ARBA" id="ARBA00022618"/>
    </source>
</evidence>
<organism evidence="10 11">
    <name type="scientific">Clupea harengus</name>
    <name type="common">Atlantic herring</name>
    <dbReference type="NCBI Taxonomy" id="7950"/>
    <lineage>
        <taxon>Eukaryota</taxon>
        <taxon>Metazoa</taxon>
        <taxon>Chordata</taxon>
        <taxon>Craniata</taxon>
        <taxon>Vertebrata</taxon>
        <taxon>Euteleostomi</taxon>
        <taxon>Actinopterygii</taxon>
        <taxon>Neopterygii</taxon>
        <taxon>Teleostei</taxon>
        <taxon>Clupei</taxon>
        <taxon>Clupeiformes</taxon>
        <taxon>Clupeoidei</taxon>
        <taxon>Clupeidae</taxon>
        <taxon>Clupea</taxon>
    </lineage>
</organism>
<dbReference type="GO" id="GO:0000922">
    <property type="term" value="C:spindle pole"/>
    <property type="evidence" value="ECO:0007669"/>
    <property type="project" value="TreeGrafter"/>
</dbReference>
<dbReference type="PANTHER" id="PTHR32123">
    <property type="entry name" value="BICD FAMILY-LIKE CARGO ADAPTER"/>
    <property type="match status" value="1"/>
</dbReference>
<keyword evidence="5 8" id="KW-0175">Coiled coil</keyword>
<keyword evidence="1 8" id="KW-0158">Chromosome</keyword>
<dbReference type="Proteomes" id="UP000515152">
    <property type="component" value="Chromosome 20"/>
</dbReference>
<gene>
    <name evidence="11" type="primary">spdl1</name>
    <name evidence="8" type="synonym">CCDC99</name>
    <name evidence="8" type="synonym">SPDL1</name>
</gene>
<keyword evidence="7 8" id="KW-0137">Centromere</keyword>
<dbReference type="AlphaFoldDB" id="A0A6P8GZ85"/>
<feature type="coiled-coil region" evidence="8">
    <location>
        <begin position="320"/>
        <end position="347"/>
    </location>
</feature>
<protein>
    <recommendedName>
        <fullName evidence="8">Protein Spindly</fullName>
    </recommendedName>
    <alternativeName>
        <fullName evidence="8">Coiled-coil domain-containing protein 99</fullName>
    </alternativeName>
    <alternativeName>
        <fullName evidence="8">Spindle apparatus coiled-coil domain-containing protein 1</fullName>
    </alternativeName>
</protein>